<dbReference type="Proteomes" id="UP000217784">
    <property type="component" value="Unassembled WGS sequence"/>
</dbReference>
<dbReference type="InterPro" id="IPR000014">
    <property type="entry name" value="PAS"/>
</dbReference>
<dbReference type="InterPro" id="IPR036097">
    <property type="entry name" value="HisK_dim/P_sf"/>
</dbReference>
<evidence type="ECO:0000256" key="5">
    <source>
        <dbReference type="ARBA" id="ARBA00022777"/>
    </source>
</evidence>
<dbReference type="SMART" id="SM00388">
    <property type="entry name" value="HisKA"/>
    <property type="match status" value="1"/>
</dbReference>
<dbReference type="InterPro" id="IPR052162">
    <property type="entry name" value="Sensor_kinase/Photoreceptor"/>
</dbReference>
<dbReference type="Gene3D" id="1.10.287.130">
    <property type="match status" value="1"/>
</dbReference>
<dbReference type="InterPro" id="IPR036890">
    <property type="entry name" value="HATPase_C_sf"/>
</dbReference>
<dbReference type="SMART" id="SM00086">
    <property type="entry name" value="PAC"/>
    <property type="match status" value="1"/>
</dbReference>
<comment type="caution">
    <text evidence="10">The sequence shown here is derived from an EMBL/GenBank/DDBJ whole genome shotgun (WGS) entry which is preliminary data.</text>
</comment>
<feature type="transmembrane region" description="Helical" evidence="6">
    <location>
        <begin position="20"/>
        <end position="39"/>
    </location>
</feature>
<dbReference type="PANTHER" id="PTHR43304:SF1">
    <property type="entry name" value="PAC DOMAIN-CONTAINING PROTEIN"/>
    <property type="match status" value="1"/>
</dbReference>
<dbReference type="PANTHER" id="PTHR43304">
    <property type="entry name" value="PHYTOCHROME-LIKE PROTEIN CPH1"/>
    <property type="match status" value="1"/>
</dbReference>
<dbReference type="SMART" id="SM00387">
    <property type="entry name" value="HATPase_c"/>
    <property type="match status" value="1"/>
</dbReference>
<dbReference type="Pfam" id="PF08447">
    <property type="entry name" value="PAS_3"/>
    <property type="match status" value="1"/>
</dbReference>
<keyword evidence="3" id="KW-0597">Phosphoprotein</keyword>
<feature type="transmembrane region" description="Helical" evidence="6">
    <location>
        <begin position="190"/>
        <end position="208"/>
    </location>
</feature>
<feature type="transmembrane region" description="Helical" evidence="6">
    <location>
        <begin position="157"/>
        <end position="178"/>
    </location>
</feature>
<dbReference type="PROSITE" id="PS50109">
    <property type="entry name" value="HIS_KIN"/>
    <property type="match status" value="1"/>
</dbReference>
<dbReference type="GO" id="GO:0000155">
    <property type="term" value="F:phosphorelay sensor kinase activity"/>
    <property type="evidence" value="ECO:0007669"/>
    <property type="project" value="InterPro"/>
</dbReference>
<keyword evidence="6" id="KW-1133">Transmembrane helix</keyword>
<protein>
    <recommendedName>
        <fullName evidence="2">histidine kinase</fullName>
        <ecNumber evidence="2">2.7.13.3</ecNumber>
    </recommendedName>
</protein>
<dbReference type="Pfam" id="PF02518">
    <property type="entry name" value="HATPase_c"/>
    <property type="match status" value="1"/>
</dbReference>
<sequence length="657" mass="75057">MNSNLQNQYVSKLRAFSEILSIFIILISILFLMGWAFNIEILKTPGSDFSTIKSNTAFSFLLIGIIIWILQEKRVNSRNILIARILSLIILLIGSFTLFEYISGINLGIDQILFMEPHGAFQTGALNRMSLVAVSSFLLISISLLTIDKKEKGNFHIFQLLIILVGLVSFLIVLGYFYQTTIYPILNTTAPSLYGSVMLFIIFLAIIASRPDKGFMKILTSKGVAGVFARRIIPSIIIIPLILGWLRLLGEHMGLYDAEFGTAITIFFTILILAILVWLSIVSIDNIDVKRFQAEENIKRQAELINLTHDAIFVRNMDDEITFWNKGSEETYGWSQEEALGKVTHKLLHAEYPKPLDEIQEDVLNYGQWDGELIHKKRNGDIITVLSRWSLQKYENGKPLGFLEVNTDITKRKEAQNKFKELVDELRRSNYELQQFTFITSHDLQEPLRNIASFSQLLERRYKGKLDSSADEYIDFIVDGAMRMKEMIQGLLEYSLVGKGENFQPTDVNETIDIVLSNLKRLIDENEAEITHERLPTVTADSRQLVQIFQNLIGNAIKFKRPETQPKINISAHLDTKKKEYIFSVSDNGIGIEKQYSTQIFDIFKRLHTIDEYRGIGIGLAICKRIVERHGGKIWVKSEYGLGSTFYFTIPINHLNS</sequence>
<dbReference type="InterPro" id="IPR004358">
    <property type="entry name" value="Sig_transdc_His_kin-like_C"/>
</dbReference>
<evidence type="ECO:0000256" key="2">
    <source>
        <dbReference type="ARBA" id="ARBA00012438"/>
    </source>
</evidence>
<keyword evidence="11" id="KW-1185">Reference proteome</keyword>
<feature type="domain" description="PAC" evidence="9">
    <location>
        <begin position="367"/>
        <end position="421"/>
    </location>
</feature>
<evidence type="ECO:0000256" key="6">
    <source>
        <dbReference type="SAM" id="Phobius"/>
    </source>
</evidence>
<dbReference type="EMBL" id="LMVM01000006">
    <property type="protein sequence ID" value="PAV05391.1"/>
    <property type="molecule type" value="Genomic_DNA"/>
</dbReference>
<feature type="domain" description="PAS" evidence="8">
    <location>
        <begin position="297"/>
        <end position="367"/>
    </location>
</feature>
<keyword evidence="6" id="KW-0472">Membrane</keyword>
<comment type="catalytic activity">
    <reaction evidence="1">
        <text>ATP + protein L-histidine = ADP + protein N-phospho-L-histidine.</text>
        <dbReference type="EC" id="2.7.13.3"/>
    </reaction>
</comment>
<dbReference type="FunFam" id="3.30.565.10:FF:000006">
    <property type="entry name" value="Sensor histidine kinase WalK"/>
    <property type="match status" value="1"/>
</dbReference>
<keyword evidence="5" id="KW-0418">Kinase</keyword>
<dbReference type="SUPFAM" id="SSF55785">
    <property type="entry name" value="PYP-like sensor domain (PAS domain)"/>
    <property type="match status" value="1"/>
</dbReference>
<dbReference type="EC" id="2.7.13.3" evidence="2"/>
<dbReference type="InterPro" id="IPR013655">
    <property type="entry name" value="PAS_fold_3"/>
</dbReference>
<feature type="domain" description="Histidine kinase" evidence="7">
    <location>
        <begin position="439"/>
        <end position="654"/>
    </location>
</feature>
<gene>
    <name evidence="10" type="ORF">ASJ80_09680</name>
</gene>
<dbReference type="SUPFAM" id="SSF55874">
    <property type="entry name" value="ATPase domain of HSP90 chaperone/DNA topoisomerase II/histidine kinase"/>
    <property type="match status" value="1"/>
</dbReference>
<evidence type="ECO:0000313" key="11">
    <source>
        <dbReference type="Proteomes" id="UP000217784"/>
    </source>
</evidence>
<dbReference type="NCBIfam" id="TIGR00229">
    <property type="entry name" value="sensory_box"/>
    <property type="match status" value="1"/>
</dbReference>
<feature type="transmembrane region" description="Helical" evidence="6">
    <location>
        <begin position="228"/>
        <end position="248"/>
    </location>
</feature>
<dbReference type="InterPro" id="IPR003661">
    <property type="entry name" value="HisK_dim/P_dom"/>
</dbReference>
<name>A0A2A2H7F3_METBR</name>
<dbReference type="CDD" id="cd00082">
    <property type="entry name" value="HisKA"/>
    <property type="match status" value="1"/>
</dbReference>
<reference evidence="10 11" key="1">
    <citation type="journal article" date="2017" name="BMC Genomics">
        <title>Genomic analysis of methanogenic archaea reveals a shift towards energy conservation.</title>
        <authorList>
            <person name="Gilmore S.P."/>
            <person name="Henske J.K."/>
            <person name="Sexton J.A."/>
            <person name="Solomon K.V."/>
            <person name="Seppala S."/>
            <person name="Yoo J.I."/>
            <person name="Huyett L.M."/>
            <person name="Pressman A."/>
            <person name="Cogan J.Z."/>
            <person name="Kivenson V."/>
            <person name="Peng X."/>
            <person name="Tan Y."/>
            <person name="Valentine D.L."/>
            <person name="O'Malley M.A."/>
        </authorList>
    </citation>
    <scope>NUCLEOTIDE SEQUENCE [LARGE SCALE GENOMIC DNA]</scope>
    <source>
        <strain evidence="10 11">M.o.H.</strain>
    </source>
</reference>
<keyword evidence="6" id="KW-0812">Transmembrane</keyword>
<dbReference type="Gene3D" id="3.30.450.20">
    <property type="entry name" value="PAS domain"/>
    <property type="match status" value="1"/>
</dbReference>
<feature type="transmembrane region" description="Helical" evidence="6">
    <location>
        <begin position="82"/>
        <end position="105"/>
    </location>
</feature>
<dbReference type="SUPFAM" id="SSF47384">
    <property type="entry name" value="Homodimeric domain of signal transducing histidine kinase"/>
    <property type="match status" value="1"/>
</dbReference>
<dbReference type="PRINTS" id="PR00344">
    <property type="entry name" value="BCTRLSENSOR"/>
</dbReference>
<dbReference type="InterPro" id="IPR001610">
    <property type="entry name" value="PAC"/>
</dbReference>
<dbReference type="InterPro" id="IPR005467">
    <property type="entry name" value="His_kinase_dom"/>
</dbReference>
<evidence type="ECO:0000256" key="4">
    <source>
        <dbReference type="ARBA" id="ARBA00022679"/>
    </source>
</evidence>
<evidence type="ECO:0000259" key="9">
    <source>
        <dbReference type="PROSITE" id="PS50113"/>
    </source>
</evidence>
<feature type="transmembrane region" description="Helical" evidence="6">
    <location>
        <begin position="125"/>
        <end position="145"/>
    </location>
</feature>
<dbReference type="CDD" id="cd00130">
    <property type="entry name" value="PAS"/>
    <property type="match status" value="1"/>
</dbReference>
<proteinExistence type="predicted"/>
<dbReference type="InterPro" id="IPR000700">
    <property type="entry name" value="PAS-assoc_C"/>
</dbReference>
<organism evidence="10 11">
    <name type="scientific">Methanobacterium bryantii</name>
    <dbReference type="NCBI Taxonomy" id="2161"/>
    <lineage>
        <taxon>Archaea</taxon>
        <taxon>Methanobacteriati</taxon>
        <taxon>Methanobacteriota</taxon>
        <taxon>Methanomada group</taxon>
        <taxon>Methanobacteria</taxon>
        <taxon>Methanobacteriales</taxon>
        <taxon>Methanobacteriaceae</taxon>
        <taxon>Methanobacterium</taxon>
    </lineage>
</organism>
<dbReference type="Pfam" id="PF00512">
    <property type="entry name" value="HisKA"/>
    <property type="match status" value="1"/>
</dbReference>
<evidence type="ECO:0000256" key="1">
    <source>
        <dbReference type="ARBA" id="ARBA00000085"/>
    </source>
</evidence>
<dbReference type="InterPro" id="IPR035965">
    <property type="entry name" value="PAS-like_dom_sf"/>
</dbReference>
<evidence type="ECO:0000313" key="10">
    <source>
        <dbReference type="EMBL" id="PAV05391.1"/>
    </source>
</evidence>
<dbReference type="SMART" id="SM00091">
    <property type="entry name" value="PAS"/>
    <property type="match status" value="1"/>
</dbReference>
<evidence type="ECO:0000259" key="8">
    <source>
        <dbReference type="PROSITE" id="PS50112"/>
    </source>
</evidence>
<evidence type="ECO:0000256" key="3">
    <source>
        <dbReference type="ARBA" id="ARBA00022553"/>
    </source>
</evidence>
<evidence type="ECO:0000259" key="7">
    <source>
        <dbReference type="PROSITE" id="PS50109"/>
    </source>
</evidence>
<keyword evidence="4" id="KW-0808">Transferase</keyword>
<dbReference type="PROSITE" id="PS50112">
    <property type="entry name" value="PAS"/>
    <property type="match status" value="1"/>
</dbReference>
<accession>A0A2A2H7F3</accession>
<feature type="transmembrane region" description="Helical" evidence="6">
    <location>
        <begin position="51"/>
        <end position="70"/>
    </location>
</feature>
<dbReference type="AlphaFoldDB" id="A0A2A2H7F3"/>
<dbReference type="PROSITE" id="PS50113">
    <property type="entry name" value="PAC"/>
    <property type="match status" value="1"/>
</dbReference>
<feature type="transmembrane region" description="Helical" evidence="6">
    <location>
        <begin position="260"/>
        <end position="282"/>
    </location>
</feature>
<dbReference type="Gene3D" id="3.30.565.10">
    <property type="entry name" value="Histidine kinase-like ATPase, C-terminal domain"/>
    <property type="match status" value="1"/>
</dbReference>
<dbReference type="InterPro" id="IPR003594">
    <property type="entry name" value="HATPase_dom"/>
</dbReference>